<sequence length="491" mass="53588">MASGPPFLTEARVGKPSSERALQGLGDARSQPDSIDSSAGWGRKRLADNSGHAWRRVAARKAGLCLGLCLCSGAVPRCRVQEKSHRFVRPHSAGLTKSTRAPPHGRHQPTKRRLVPLPPSSSPANTHWRRIMATRIIATGGHSGLGFEALKTLLASPALRTPCSLTLLVRDPTASRVVQARDRLVAQYRTASRTSSTLDLHIEPLDLASLSSVRQAASALQHQLADSAQGTDILLLNAAVAKSSRETVVDTDKVSGAVHYPSDRMEDANGRVEETACVNHVAHLVLVSMLAPTIAKNAQNGRHTRIVFTGSALHRSLKDITDLDSFFAASTEDETKAWTLRETYAASKFLQMLGVRALRRRLEEDFEKQDVPRGRVEVVVVQPGFVPQTQLCRESGLMTRLAMSYILPWAPFTTRLEDAGTYIANACTIDLPPSQTEQQDGFHSTEAVVQSALLEVHAKSQRFGTLDARTADVQLQDKWWPAACDASWNNS</sequence>
<dbReference type="PANTHER" id="PTHR43157:SF31">
    <property type="entry name" value="PHOSPHATIDYLINOSITOL-GLYCAN BIOSYNTHESIS CLASS F PROTEIN"/>
    <property type="match status" value="1"/>
</dbReference>
<organism evidence="3 4">
    <name type="scientific">Pseudozyma antarctica</name>
    <name type="common">Yeast</name>
    <name type="synonym">Candida antarctica</name>
    <dbReference type="NCBI Taxonomy" id="84753"/>
    <lineage>
        <taxon>Eukaryota</taxon>
        <taxon>Fungi</taxon>
        <taxon>Dikarya</taxon>
        <taxon>Basidiomycota</taxon>
        <taxon>Ustilaginomycotina</taxon>
        <taxon>Ustilaginomycetes</taxon>
        <taxon>Ustilaginales</taxon>
        <taxon>Ustilaginaceae</taxon>
        <taxon>Moesziomyces</taxon>
    </lineage>
</organism>
<evidence type="ECO:0000256" key="1">
    <source>
        <dbReference type="ARBA" id="ARBA00023002"/>
    </source>
</evidence>
<keyword evidence="1" id="KW-0560">Oxidoreductase</keyword>
<proteinExistence type="predicted"/>
<name>A0A5C3FK12_PSEA2</name>
<dbReference type="InterPro" id="IPR036291">
    <property type="entry name" value="NAD(P)-bd_dom_sf"/>
</dbReference>
<feature type="compositionally biased region" description="Basic residues" evidence="2">
    <location>
        <begin position="103"/>
        <end position="114"/>
    </location>
</feature>
<dbReference type="Gene3D" id="3.40.50.720">
    <property type="entry name" value="NAD(P)-binding Rossmann-like Domain"/>
    <property type="match status" value="1"/>
</dbReference>
<dbReference type="OrthoDB" id="9876299at2759"/>
<evidence type="ECO:0000313" key="4">
    <source>
        <dbReference type="Proteomes" id="UP000325008"/>
    </source>
</evidence>
<feature type="region of interest" description="Disordered" evidence="2">
    <location>
        <begin position="1"/>
        <end position="43"/>
    </location>
</feature>
<dbReference type="RefSeq" id="XP_014658043.1">
    <property type="nucleotide sequence ID" value="XM_014802557.1"/>
</dbReference>
<dbReference type="SUPFAM" id="SSF51735">
    <property type="entry name" value="NAD(P)-binding Rossmann-fold domains"/>
    <property type="match status" value="1"/>
</dbReference>
<feature type="region of interest" description="Disordered" evidence="2">
    <location>
        <begin position="89"/>
        <end position="125"/>
    </location>
</feature>
<comment type="caution">
    <text evidence="3">The sequence shown here is derived from an EMBL/GenBank/DDBJ whole genome shotgun (WGS) entry which is preliminary data.</text>
</comment>
<dbReference type="GO" id="GO:0016491">
    <property type="term" value="F:oxidoreductase activity"/>
    <property type="evidence" value="ECO:0007669"/>
    <property type="project" value="UniProtKB-KW"/>
</dbReference>
<evidence type="ECO:0000313" key="3">
    <source>
        <dbReference type="EMBL" id="SPO43977.1"/>
    </source>
</evidence>
<dbReference type="Proteomes" id="UP000325008">
    <property type="component" value="Unassembled WGS sequence"/>
</dbReference>
<dbReference type="PANTHER" id="PTHR43157">
    <property type="entry name" value="PHOSPHATIDYLINOSITOL-GLYCAN BIOSYNTHESIS CLASS F PROTEIN-RELATED"/>
    <property type="match status" value="1"/>
</dbReference>
<accession>A0A5C3FK12</accession>
<keyword evidence="4" id="KW-1185">Reference proteome</keyword>
<dbReference type="AlphaFoldDB" id="A0A5C3FK12"/>
<gene>
    <name evidence="3" type="ORF">PSANT_01662</name>
</gene>
<reference evidence="3" key="1">
    <citation type="submission" date="2018-03" db="EMBL/GenBank/DDBJ databases">
        <authorList>
            <person name="Guldener U."/>
        </authorList>
    </citation>
    <scope>NUCLEOTIDE SEQUENCE [LARGE SCALE GENOMIC DNA]</scope>
    <source>
        <strain evidence="3">ATCC34888</strain>
    </source>
</reference>
<dbReference type="EMBL" id="OOIQ01000003">
    <property type="protein sequence ID" value="SPO43977.1"/>
    <property type="molecule type" value="Genomic_DNA"/>
</dbReference>
<evidence type="ECO:0000256" key="2">
    <source>
        <dbReference type="SAM" id="MobiDB-lite"/>
    </source>
</evidence>
<protein>
    <submittedName>
        <fullName evidence="3">Uncharacterized protein</fullName>
    </submittedName>
</protein>